<organism evidence="1 2">
    <name type="scientific">Blastomyces percursus</name>
    <dbReference type="NCBI Taxonomy" id="1658174"/>
    <lineage>
        <taxon>Eukaryota</taxon>
        <taxon>Fungi</taxon>
        <taxon>Dikarya</taxon>
        <taxon>Ascomycota</taxon>
        <taxon>Pezizomycotina</taxon>
        <taxon>Eurotiomycetes</taxon>
        <taxon>Eurotiomycetidae</taxon>
        <taxon>Onygenales</taxon>
        <taxon>Ajellomycetaceae</taxon>
        <taxon>Blastomyces</taxon>
    </lineage>
</organism>
<gene>
    <name evidence="1" type="ORF">ACJ73_08162</name>
</gene>
<dbReference type="Proteomes" id="UP000242791">
    <property type="component" value="Unassembled WGS sequence"/>
</dbReference>
<comment type="caution">
    <text evidence="1">The sequence shown here is derived from an EMBL/GenBank/DDBJ whole genome shotgun (WGS) entry which is preliminary data.</text>
</comment>
<reference evidence="1 2" key="1">
    <citation type="submission" date="2015-08" db="EMBL/GenBank/DDBJ databases">
        <title>Emmonsia species relationships and genome sequence.</title>
        <authorList>
            <person name="Cuomo C.A."/>
            <person name="Schwartz I.S."/>
            <person name="Kenyon C."/>
            <person name="De Hoog G.S."/>
            <person name="Govender N.P."/>
            <person name="Botha A."/>
            <person name="Moreno L."/>
            <person name="De Vries M."/>
            <person name="Munoz J.F."/>
            <person name="Stielow J.B."/>
        </authorList>
    </citation>
    <scope>NUCLEOTIDE SEQUENCE [LARGE SCALE GENOMIC DNA]</scope>
    <source>
        <strain evidence="1 2">EI222</strain>
    </source>
</reference>
<dbReference type="EMBL" id="LGTZ01001840">
    <property type="protein sequence ID" value="OJD20504.1"/>
    <property type="molecule type" value="Genomic_DNA"/>
</dbReference>
<dbReference type="AlphaFoldDB" id="A0A1J9PVV5"/>
<feature type="non-terminal residue" evidence="1">
    <location>
        <position position="73"/>
    </location>
</feature>
<accession>A0A1J9PVV5</accession>
<name>A0A1J9PVV5_9EURO</name>
<protein>
    <submittedName>
        <fullName evidence="1">Uncharacterized protein</fullName>
    </submittedName>
</protein>
<evidence type="ECO:0000313" key="2">
    <source>
        <dbReference type="Proteomes" id="UP000242791"/>
    </source>
</evidence>
<dbReference type="VEuPathDB" id="FungiDB:ACJ73_08162"/>
<evidence type="ECO:0000313" key="1">
    <source>
        <dbReference type="EMBL" id="OJD20504.1"/>
    </source>
</evidence>
<sequence>MTELNSAIFDVTVGSDSDDEDVLVLGNWVRIPDTGEIVRVNPGDEVPDGAVPVDSQKIIDETLKLLRGLESDK</sequence>
<keyword evidence="2" id="KW-1185">Reference proteome</keyword>
<proteinExistence type="predicted"/>